<name>A0ABD1XMU0_9MARC</name>
<evidence type="ECO:0000313" key="4">
    <source>
        <dbReference type="Proteomes" id="UP001605036"/>
    </source>
</evidence>
<evidence type="ECO:0000256" key="1">
    <source>
        <dbReference type="SAM" id="Coils"/>
    </source>
</evidence>
<feature type="coiled-coil region" evidence="1">
    <location>
        <begin position="60"/>
        <end position="97"/>
    </location>
</feature>
<gene>
    <name evidence="3" type="ORF">R1flu_027809</name>
</gene>
<dbReference type="PANTHER" id="PTHR36037">
    <property type="entry name" value="RNA-DIRECTED DNA POLYMERASE (REVERSE TRANSCRIPTASE)-RELATED FAMILY PROTEIN"/>
    <property type="match status" value="1"/>
</dbReference>
<dbReference type="PANTHER" id="PTHR36037:SF1">
    <property type="entry name" value="RNA-DIRECTED DNA POLYMERASE (REVERSE TRANSCRIPTASE)-RELATED FAMILY PROTEIN"/>
    <property type="match status" value="1"/>
</dbReference>
<organism evidence="3 4">
    <name type="scientific">Riccia fluitans</name>
    <dbReference type="NCBI Taxonomy" id="41844"/>
    <lineage>
        <taxon>Eukaryota</taxon>
        <taxon>Viridiplantae</taxon>
        <taxon>Streptophyta</taxon>
        <taxon>Embryophyta</taxon>
        <taxon>Marchantiophyta</taxon>
        <taxon>Marchantiopsida</taxon>
        <taxon>Marchantiidae</taxon>
        <taxon>Marchantiales</taxon>
        <taxon>Ricciaceae</taxon>
        <taxon>Riccia</taxon>
    </lineage>
</organism>
<feature type="region of interest" description="Disordered" evidence="2">
    <location>
        <begin position="35"/>
        <end position="58"/>
    </location>
</feature>
<evidence type="ECO:0000313" key="3">
    <source>
        <dbReference type="EMBL" id="KAL2609236.1"/>
    </source>
</evidence>
<sequence length="529" mass="60063">MDSSSTEGLDGSKKQLNFDDVTLTFPKMPAGEISENAKTLDISSADNNFPTKRTGEKPTVEELRQEAQRIREYLAGFENVSTRNESYIQQLDEANAAYSGPEAQDLFSALGTRFKEVLEKERFLKLLHGFHEENIDESCISDEESQIQTMRAELMNLKRSNEDAIQEIEFLIHKVANDMDTLDNNLSLATESLEKCDLEIENLAESEKDTQDEALEKQSGTPEDLEETIRLLEEHLRQNEKEYEDTEAALKQRIEQYNLEMEELKAQARQLDIEEESLRLYVDISSRCLKVQPFLESINDVAVIAVGDEFVELQLTTEVPSMDEDGETAKGRSLKQELKHKLHINVNTKTMDVETAELTPADVPIDDLVTYARQIRPSFKNLDLLNEALESNTEGENPEFGRQFSVLVRAVHHRVNVFALKAASLSSASNDPRFSMEYLPDSSVVTMIMSGRLKASVEVPHGWPMHGFSLRLQSLESLKDESPATVDFLREVMELANKMPEYARHDVLKFVQTVESIVKERNSQTHVLP</sequence>
<proteinExistence type="predicted"/>
<feature type="compositionally biased region" description="Polar residues" evidence="2">
    <location>
        <begin position="41"/>
        <end position="51"/>
    </location>
</feature>
<feature type="region of interest" description="Disordered" evidence="2">
    <location>
        <begin position="205"/>
        <end position="224"/>
    </location>
</feature>
<evidence type="ECO:0000256" key="2">
    <source>
        <dbReference type="SAM" id="MobiDB-lite"/>
    </source>
</evidence>
<protein>
    <submittedName>
        <fullName evidence="3">Uncharacterized protein</fullName>
    </submittedName>
</protein>
<dbReference type="EMBL" id="JBHFFA010000008">
    <property type="protein sequence ID" value="KAL2609236.1"/>
    <property type="molecule type" value="Genomic_DNA"/>
</dbReference>
<keyword evidence="4" id="KW-1185">Reference proteome</keyword>
<reference evidence="3 4" key="1">
    <citation type="submission" date="2024-09" db="EMBL/GenBank/DDBJ databases">
        <title>Chromosome-scale assembly of Riccia fluitans.</title>
        <authorList>
            <person name="Paukszto L."/>
            <person name="Sawicki J."/>
            <person name="Karawczyk K."/>
            <person name="Piernik-Szablinska J."/>
            <person name="Szczecinska M."/>
            <person name="Mazdziarz M."/>
        </authorList>
    </citation>
    <scope>NUCLEOTIDE SEQUENCE [LARGE SCALE GENOMIC DNA]</scope>
    <source>
        <strain evidence="3">Rf_01</strain>
        <tissue evidence="3">Aerial parts of the thallus</tissue>
    </source>
</reference>
<accession>A0ABD1XMU0</accession>
<keyword evidence="1" id="KW-0175">Coiled coil</keyword>
<dbReference type="AlphaFoldDB" id="A0ABD1XMU0"/>
<dbReference type="Proteomes" id="UP001605036">
    <property type="component" value="Unassembled WGS sequence"/>
</dbReference>
<comment type="caution">
    <text evidence="3">The sequence shown here is derived from an EMBL/GenBank/DDBJ whole genome shotgun (WGS) entry which is preliminary data.</text>
</comment>
<feature type="compositionally biased region" description="Basic and acidic residues" evidence="2">
    <location>
        <begin position="205"/>
        <end position="216"/>
    </location>
</feature>